<dbReference type="AlphaFoldDB" id="A0AAE3M1M2"/>
<comment type="caution">
    <text evidence="2">The sequence shown here is derived from an EMBL/GenBank/DDBJ whole genome shotgun (WGS) entry which is preliminary data.</text>
</comment>
<evidence type="ECO:0008006" key="4">
    <source>
        <dbReference type="Google" id="ProtNLM"/>
    </source>
</evidence>
<name>A0AAE3M1M2_9BACT</name>
<accession>A0AAE3M1M2</accession>
<evidence type="ECO:0000313" key="2">
    <source>
        <dbReference type="EMBL" id="MCW3785080.1"/>
    </source>
</evidence>
<evidence type="ECO:0000313" key="3">
    <source>
        <dbReference type="Proteomes" id="UP001209229"/>
    </source>
</evidence>
<feature type="chain" id="PRO_5042212802" description="Carboxypeptidase regulatory-like domain-containing protein" evidence="1">
    <location>
        <begin position="20"/>
        <end position="248"/>
    </location>
</feature>
<proteinExistence type="predicted"/>
<reference evidence="2" key="1">
    <citation type="submission" date="2022-10" db="EMBL/GenBank/DDBJ databases">
        <authorList>
            <person name="Yu W.X."/>
        </authorList>
    </citation>
    <scope>NUCLEOTIDE SEQUENCE</scope>
    <source>
        <strain evidence="2">AAT</strain>
    </source>
</reference>
<sequence>MRLLGIIFILLVCSLHTFAQDTATDQVWVKLIVKDSVDNKLIENAQIVSYESMIIYATDEKGEFRSTFSKTDSLKVFGLGYSPQVIRVSEFNDSIQQRVIHLGRKFYMIGTVDVASDKELHLNLPKDINLGGEDDLPAGLKGDSYNKKPPVMAAVVNPLSYVNYYTSKREREKRDMRRVLVQDENQEKINEFYNRDIVKEVSGYEGDMLDKFMIYCNINIKLSPDSNPVLIRMKIAELLEKFEKENKK</sequence>
<feature type="signal peptide" evidence="1">
    <location>
        <begin position="1"/>
        <end position="19"/>
    </location>
</feature>
<protein>
    <recommendedName>
        <fullName evidence="4">Carboxypeptidase regulatory-like domain-containing protein</fullName>
    </recommendedName>
</protein>
<evidence type="ECO:0000256" key="1">
    <source>
        <dbReference type="SAM" id="SignalP"/>
    </source>
</evidence>
<keyword evidence="1" id="KW-0732">Signal</keyword>
<dbReference type="RefSeq" id="WP_301188651.1">
    <property type="nucleotide sequence ID" value="NZ_JAPDPJ010000001.1"/>
</dbReference>
<gene>
    <name evidence="2" type="ORF">OM075_01310</name>
</gene>
<organism evidence="2 3">
    <name type="scientific">Plebeiibacterium sediminum</name>
    <dbReference type="NCBI Taxonomy" id="2992112"/>
    <lineage>
        <taxon>Bacteria</taxon>
        <taxon>Pseudomonadati</taxon>
        <taxon>Bacteroidota</taxon>
        <taxon>Bacteroidia</taxon>
        <taxon>Marinilabiliales</taxon>
        <taxon>Marinilabiliaceae</taxon>
        <taxon>Plebeiibacterium</taxon>
    </lineage>
</organism>
<dbReference type="EMBL" id="JAPDPJ010000001">
    <property type="protein sequence ID" value="MCW3785080.1"/>
    <property type="molecule type" value="Genomic_DNA"/>
</dbReference>
<keyword evidence="3" id="KW-1185">Reference proteome</keyword>
<dbReference type="Proteomes" id="UP001209229">
    <property type="component" value="Unassembled WGS sequence"/>
</dbReference>